<sequence length="134" mass="14087">MDIQHDDGTAAQRIAAAVYIAKYAKGFRAILLDGPQHSAAPLDQALDALGCGGDPARVDAAIAELHNALRAAGDPVGINAATRDFTIARSGGARPDETVYLCPTGACSRVWWPQPGEAVPHCATGNTELRRERL</sequence>
<name>A0AA41PU22_9ACTN</name>
<keyword evidence="2" id="KW-1185">Reference proteome</keyword>
<organism evidence="1 2">
    <name type="scientific">Yinghuangia soli</name>
    <dbReference type="NCBI Taxonomy" id="2908204"/>
    <lineage>
        <taxon>Bacteria</taxon>
        <taxon>Bacillati</taxon>
        <taxon>Actinomycetota</taxon>
        <taxon>Actinomycetes</taxon>
        <taxon>Kitasatosporales</taxon>
        <taxon>Streptomycetaceae</taxon>
        <taxon>Yinghuangia</taxon>
    </lineage>
</organism>
<evidence type="ECO:0000313" key="1">
    <source>
        <dbReference type="EMBL" id="MCF2525878.1"/>
    </source>
</evidence>
<comment type="caution">
    <text evidence="1">The sequence shown here is derived from an EMBL/GenBank/DDBJ whole genome shotgun (WGS) entry which is preliminary data.</text>
</comment>
<gene>
    <name evidence="1" type="ORF">LZ495_01375</name>
</gene>
<dbReference type="RefSeq" id="WP_235049898.1">
    <property type="nucleotide sequence ID" value="NZ_JAKFHA010000001.1"/>
</dbReference>
<dbReference type="AlphaFoldDB" id="A0AA41PU22"/>
<dbReference type="EMBL" id="JAKFHA010000001">
    <property type="protein sequence ID" value="MCF2525878.1"/>
    <property type="molecule type" value="Genomic_DNA"/>
</dbReference>
<accession>A0AA41PU22</accession>
<evidence type="ECO:0000313" key="2">
    <source>
        <dbReference type="Proteomes" id="UP001165378"/>
    </source>
</evidence>
<protein>
    <submittedName>
        <fullName evidence="1">Uncharacterized protein</fullName>
    </submittedName>
</protein>
<dbReference type="Proteomes" id="UP001165378">
    <property type="component" value="Unassembled WGS sequence"/>
</dbReference>
<reference evidence="1" key="1">
    <citation type="submission" date="2022-01" db="EMBL/GenBank/DDBJ databases">
        <title>Genome-Based Taxonomic Classification of the Phylum Actinobacteria.</title>
        <authorList>
            <person name="Gao Y."/>
        </authorList>
    </citation>
    <scope>NUCLEOTIDE SEQUENCE</scope>
    <source>
        <strain evidence="1">KLBMP 8922</strain>
    </source>
</reference>
<proteinExistence type="predicted"/>